<reference evidence="9" key="1">
    <citation type="submission" date="2025-08" db="UniProtKB">
        <authorList>
            <consortium name="RefSeq"/>
        </authorList>
    </citation>
    <scope>IDENTIFICATION</scope>
    <source>
        <tissue evidence="9">Testes</tissue>
    </source>
</reference>
<evidence type="ECO:0000256" key="4">
    <source>
        <dbReference type="ARBA" id="ARBA00023163"/>
    </source>
</evidence>
<keyword evidence="5" id="KW-0539">Nucleus</keyword>
<dbReference type="GeneID" id="102807295"/>
<proteinExistence type="predicted"/>
<gene>
    <name evidence="9" type="primary">LOC102807295</name>
</gene>
<feature type="domain" description="DAMP1 SANT/Myb-like" evidence="7">
    <location>
        <begin position="119"/>
        <end position="176"/>
    </location>
</feature>
<sequence length="179" mass="21450">MSDVRDILDLDDGRSSTPKPLTKEEILGTEKMRPKRLIDSTFKRPEGMHREVYALLYSDNKDAPPLIPSDTSQGYKQMKAKLGRSKVRPWKWMPFTNSARKDGAIFYHWRRSADEGKDYPFGRFNKTVQVPVYSDQEYQMHLHDETWTRQETDHLFDLCRRFDLRWFVINDRFDHNQYQ</sequence>
<dbReference type="Proteomes" id="UP000694865">
    <property type="component" value="Unplaced"/>
</dbReference>
<dbReference type="Pfam" id="PF16282">
    <property type="entry name" value="SANT_DAMP1_like"/>
    <property type="match status" value="1"/>
</dbReference>
<evidence type="ECO:0000256" key="5">
    <source>
        <dbReference type="ARBA" id="ARBA00023242"/>
    </source>
</evidence>
<evidence type="ECO:0000256" key="6">
    <source>
        <dbReference type="SAM" id="MobiDB-lite"/>
    </source>
</evidence>
<dbReference type="PANTHER" id="PTHR12855:SF10">
    <property type="entry name" value="DNA METHYLTRANSFERASE 1-ASSOCIATED PROTEIN 1"/>
    <property type="match status" value="1"/>
</dbReference>
<organism evidence="8 9">
    <name type="scientific">Saccoglossus kowalevskii</name>
    <name type="common">Acorn worm</name>
    <dbReference type="NCBI Taxonomy" id="10224"/>
    <lineage>
        <taxon>Eukaryota</taxon>
        <taxon>Metazoa</taxon>
        <taxon>Hemichordata</taxon>
        <taxon>Enteropneusta</taxon>
        <taxon>Harrimaniidae</taxon>
        <taxon>Saccoglossus</taxon>
    </lineage>
</organism>
<keyword evidence="4" id="KW-0804">Transcription</keyword>
<dbReference type="RefSeq" id="XP_006822938.1">
    <property type="nucleotide sequence ID" value="XM_006822875.1"/>
</dbReference>
<keyword evidence="3" id="KW-0805">Transcription regulation</keyword>
<evidence type="ECO:0000313" key="9">
    <source>
        <dbReference type="RefSeq" id="XP_006822938.1"/>
    </source>
</evidence>
<keyword evidence="8" id="KW-1185">Reference proteome</keyword>
<evidence type="ECO:0000256" key="1">
    <source>
        <dbReference type="ARBA" id="ARBA00004123"/>
    </source>
</evidence>
<keyword evidence="2" id="KW-0156">Chromatin regulator</keyword>
<protein>
    <submittedName>
        <fullName evidence="9">DNA methyltransferase 1-associated protein 1-like</fullName>
    </submittedName>
</protein>
<dbReference type="PANTHER" id="PTHR12855">
    <property type="entry name" value="DNA METHYLTRANSFERASE 1-ASSOCIATED PROTEIN 1 FAMILY MEMBER"/>
    <property type="match status" value="1"/>
</dbReference>
<evidence type="ECO:0000259" key="7">
    <source>
        <dbReference type="Pfam" id="PF16282"/>
    </source>
</evidence>
<feature type="non-terminal residue" evidence="9">
    <location>
        <position position="179"/>
    </location>
</feature>
<evidence type="ECO:0000256" key="2">
    <source>
        <dbReference type="ARBA" id="ARBA00022853"/>
    </source>
</evidence>
<evidence type="ECO:0000256" key="3">
    <source>
        <dbReference type="ARBA" id="ARBA00023015"/>
    </source>
</evidence>
<feature type="compositionally biased region" description="Basic and acidic residues" evidence="6">
    <location>
        <begin position="1"/>
        <end position="14"/>
    </location>
</feature>
<name>A0ABM0MSE7_SACKO</name>
<evidence type="ECO:0000313" key="8">
    <source>
        <dbReference type="Proteomes" id="UP000694865"/>
    </source>
</evidence>
<comment type="subcellular location">
    <subcellularLocation>
        <location evidence="1">Nucleus</location>
    </subcellularLocation>
</comment>
<dbReference type="Gene3D" id="1.10.10.60">
    <property type="entry name" value="Homeodomain-like"/>
    <property type="match status" value="1"/>
</dbReference>
<dbReference type="InterPro" id="IPR032563">
    <property type="entry name" value="DAMP1_SANT-like"/>
</dbReference>
<feature type="region of interest" description="Disordered" evidence="6">
    <location>
        <begin position="1"/>
        <end position="21"/>
    </location>
</feature>
<dbReference type="InterPro" id="IPR027109">
    <property type="entry name" value="Swc4/Dmap1"/>
</dbReference>
<accession>A0ABM0MSE7</accession>